<accession>A0A173S8C3</accession>
<organism evidence="1 2">
    <name type="scientific">Roseburia inulinivorans</name>
    <dbReference type="NCBI Taxonomy" id="360807"/>
    <lineage>
        <taxon>Bacteria</taxon>
        <taxon>Bacillati</taxon>
        <taxon>Bacillota</taxon>
        <taxon>Clostridia</taxon>
        <taxon>Lachnospirales</taxon>
        <taxon>Lachnospiraceae</taxon>
        <taxon>Roseburia</taxon>
    </lineage>
</organism>
<dbReference type="AlphaFoldDB" id="A0A173S8C3"/>
<dbReference type="RefSeq" id="WP_055168147.1">
    <property type="nucleotide sequence ID" value="NZ_CYXX01000004.1"/>
</dbReference>
<dbReference type="Proteomes" id="UP000095453">
    <property type="component" value="Unassembled WGS sequence"/>
</dbReference>
<evidence type="ECO:0000313" key="1">
    <source>
        <dbReference type="EMBL" id="CUM86583.1"/>
    </source>
</evidence>
<dbReference type="EMBL" id="CYXX01000004">
    <property type="protein sequence ID" value="CUM86583.1"/>
    <property type="molecule type" value="Genomic_DNA"/>
</dbReference>
<name>A0A173S8C3_9FIRM</name>
<proteinExistence type="predicted"/>
<reference evidence="1 2" key="1">
    <citation type="submission" date="2015-09" db="EMBL/GenBank/DDBJ databases">
        <authorList>
            <consortium name="Pathogen Informatics"/>
        </authorList>
    </citation>
    <scope>NUCLEOTIDE SEQUENCE [LARGE SCALE GENOMIC DNA]</scope>
    <source>
        <strain evidence="1 2">2789STDY5608887</strain>
    </source>
</reference>
<gene>
    <name evidence="1" type="ORF">ERS852444_00854</name>
</gene>
<evidence type="ECO:0000313" key="2">
    <source>
        <dbReference type="Proteomes" id="UP000095453"/>
    </source>
</evidence>
<sequence>MLQYVNGFSCAMDSEKDEMIIKLLQRSPDFTDDNDGVIMDEVTTIVMGKVTAQRLLEGLREMLEDEDV</sequence>
<protein>
    <submittedName>
        <fullName evidence="1">Uncharacterized protein</fullName>
    </submittedName>
</protein>